<accession>A0ABV1AH34</accession>
<proteinExistence type="predicted"/>
<organism evidence="2 3">
    <name type="scientific">Blautia intestinihominis</name>
    <dbReference type="NCBI Taxonomy" id="3133152"/>
    <lineage>
        <taxon>Bacteria</taxon>
        <taxon>Bacillati</taxon>
        <taxon>Bacillota</taxon>
        <taxon>Clostridia</taxon>
        <taxon>Lachnospirales</taxon>
        <taxon>Lachnospiraceae</taxon>
        <taxon>Blautia</taxon>
    </lineage>
</organism>
<feature type="chain" id="PRO_5046553582" evidence="1">
    <location>
        <begin position="36"/>
        <end position="258"/>
    </location>
</feature>
<protein>
    <submittedName>
        <fullName evidence="2">Fibronectin type III domain-containing protein</fullName>
    </submittedName>
</protein>
<dbReference type="InterPro" id="IPR003961">
    <property type="entry name" value="FN3_dom"/>
</dbReference>
<dbReference type="Gene3D" id="2.60.120.380">
    <property type="match status" value="1"/>
</dbReference>
<reference evidence="2 3" key="1">
    <citation type="submission" date="2024-03" db="EMBL/GenBank/DDBJ databases">
        <title>Human intestinal bacterial collection.</title>
        <authorList>
            <person name="Pauvert C."/>
            <person name="Hitch T.C.A."/>
            <person name="Clavel T."/>
        </authorList>
    </citation>
    <scope>NUCLEOTIDE SEQUENCE [LARGE SCALE GENOMIC DNA]</scope>
    <source>
        <strain evidence="2 3">CLA-AA-H95</strain>
    </source>
</reference>
<dbReference type="InterPro" id="IPR036116">
    <property type="entry name" value="FN3_sf"/>
</dbReference>
<dbReference type="InterPro" id="IPR013783">
    <property type="entry name" value="Ig-like_fold"/>
</dbReference>
<evidence type="ECO:0000313" key="3">
    <source>
        <dbReference type="Proteomes" id="UP001446032"/>
    </source>
</evidence>
<comment type="caution">
    <text evidence="2">The sequence shown here is derived from an EMBL/GenBank/DDBJ whole genome shotgun (WGS) entry which is preliminary data.</text>
</comment>
<dbReference type="RefSeq" id="WP_147399626.1">
    <property type="nucleotide sequence ID" value="NZ_JBBMEI010000003.1"/>
</dbReference>
<dbReference type="Gene3D" id="2.60.40.10">
    <property type="entry name" value="Immunoglobulins"/>
    <property type="match status" value="1"/>
</dbReference>
<name>A0ABV1AH34_9FIRM</name>
<keyword evidence="3" id="KW-1185">Reference proteome</keyword>
<dbReference type="Proteomes" id="UP001446032">
    <property type="component" value="Unassembled WGS sequence"/>
</dbReference>
<evidence type="ECO:0000256" key="1">
    <source>
        <dbReference type="SAM" id="SignalP"/>
    </source>
</evidence>
<sequence length="258" mass="29609">MMENLKIMWKKTACAIMIVAVLVTGILTPTQTTQAAVYSWMRTAKTMYLNRTINGTARNNVKPTLMDPYDCYDDYFYVKIPARMELYLSISVEGTSPFDFIRVYNNSGNEIGSVYSGWSYNRSSNRCYIKIKMNLNGGSYYIRQADIYRSNSEKHRYSVRLTGQFANAVSFSGLRKAYSGAAKLTWRRFSGVDGYEIFRSTSARGTYRRIATVGRGTTSCTNRGLRRNARYYYRIRGYKNINGTRVYTKTSATRSVRV</sequence>
<feature type="signal peptide" evidence="1">
    <location>
        <begin position="1"/>
        <end position="35"/>
    </location>
</feature>
<gene>
    <name evidence="2" type="ORF">WMO75_01725</name>
</gene>
<keyword evidence="1" id="KW-0732">Signal</keyword>
<dbReference type="EMBL" id="JBBMEI010000003">
    <property type="protein sequence ID" value="MEQ2357071.1"/>
    <property type="molecule type" value="Genomic_DNA"/>
</dbReference>
<evidence type="ECO:0000313" key="2">
    <source>
        <dbReference type="EMBL" id="MEQ2357071.1"/>
    </source>
</evidence>
<dbReference type="SUPFAM" id="SSF49265">
    <property type="entry name" value="Fibronectin type III"/>
    <property type="match status" value="1"/>
</dbReference>
<dbReference type="CDD" id="cd00063">
    <property type="entry name" value="FN3"/>
    <property type="match status" value="1"/>
</dbReference>